<organism evidence="1">
    <name type="scientific">Rhizophora mucronata</name>
    <name type="common">Asiatic mangrove</name>
    <dbReference type="NCBI Taxonomy" id="61149"/>
    <lineage>
        <taxon>Eukaryota</taxon>
        <taxon>Viridiplantae</taxon>
        <taxon>Streptophyta</taxon>
        <taxon>Embryophyta</taxon>
        <taxon>Tracheophyta</taxon>
        <taxon>Spermatophyta</taxon>
        <taxon>Magnoliopsida</taxon>
        <taxon>eudicotyledons</taxon>
        <taxon>Gunneridae</taxon>
        <taxon>Pentapetalae</taxon>
        <taxon>rosids</taxon>
        <taxon>fabids</taxon>
        <taxon>Malpighiales</taxon>
        <taxon>Rhizophoraceae</taxon>
        <taxon>Rhizophora</taxon>
    </lineage>
</organism>
<accession>A0A2P2PEF2</accession>
<protein>
    <submittedName>
        <fullName evidence="1">Uncharacterized protein</fullName>
    </submittedName>
</protein>
<dbReference type="AlphaFoldDB" id="A0A2P2PEF2"/>
<proteinExistence type="predicted"/>
<dbReference type="EMBL" id="GGEC01072585">
    <property type="protein sequence ID" value="MBX53069.1"/>
    <property type="molecule type" value="Transcribed_RNA"/>
</dbReference>
<evidence type="ECO:0000313" key="1">
    <source>
        <dbReference type="EMBL" id="MBX53069.1"/>
    </source>
</evidence>
<reference evidence="1" key="1">
    <citation type="submission" date="2018-02" db="EMBL/GenBank/DDBJ databases">
        <title>Rhizophora mucronata_Transcriptome.</title>
        <authorList>
            <person name="Meera S.P."/>
            <person name="Sreeshan A."/>
            <person name="Augustine A."/>
        </authorList>
    </citation>
    <scope>NUCLEOTIDE SEQUENCE</scope>
    <source>
        <tissue evidence="1">Leaf</tissue>
    </source>
</reference>
<name>A0A2P2PEF2_RHIMU</name>
<sequence>MFSCQNLASSNYLHLNSETWRHRWSYNGTIY</sequence>